<name>A0A0F8YIF5_9ZZZZ</name>
<feature type="non-terminal residue" evidence="1">
    <location>
        <position position="1"/>
    </location>
</feature>
<gene>
    <name evidence="1" type="ORF">LCGC14_3151290</name>
</gene>
<proteinExistence type="predicted"/>
<evidence type="ECO:0000313" key="1">
    <source>
        <dbReference type="EMBL" id="KKK47826.1"/>
    </source>
</evidence>
<reference evidence="1" key="1">
    <citation type="journal article" date="2015" name="Nature">
        <title>Complex archaea that bridge the gap between prokaryotes and eukaryotes.</title>
        <authorList>
            <person name="Spang A."/>
            <person name="Saw J.H."/>
            <person name="Jorgensen S.L."/>
            <person name="Zaremba-Niedzwiedzka K."/>
            <person name="Martijn J."/>
            <person name="Lind A.E."/>
            <person name="van Eijk R."/>
            <person name="Schleper C."/>
            <person name="Guy L."/>
            <person name="Ettema T.J."/>
        </authorList>
    </citation>
    <scope>NUCLEOTIDE SEQUENCE</scope>
</reference>
<dbReference type="EMBL" id="LAZR01069375">
    <property type="protein sequence ID" value="KKK47826.1"/>
    <property type="molecule type" value="Genomic_DNA"/>
</dbReference>
<comment type="caution">
    <text evidence="1">The sequence shown here is derived from an EMBL/GenBank/DDBJ whole genome shotgun (WGS) entry which is preliminary data.</text>
</comment>
<dbReference type="AlphaFoldDB" id="A0A0F8YIF5"/>
<sequence length="31" mass="3736">YLRLLFNLKLVTKTRYSERIKANSLKIKDLP</sequence>
<accession>A0A0F8YIF5</accession>
<organism evidence="1">
    <name type="scientific">marine sediment metagenome</name>
    <dbReference type="NCBI Taxonomy" id="412755"/>
    <lineage>
        <taxon>unclassified sequences</taxon>
        <taxon>metagenomes</taxon>
        <taxon>ecological metagenomes</taxon>
    </lineage>
</organism>
<protein>
    <submittedName>
        <fullName evidence="1">Uncharacterized protein</fullName>
    </submittedName>
</protein>